<name>A0A2M6Z4F9_9BACT</name>
<accession>A0A2M6Z4F9</accession>
<evidence type="ECO:0008006" key="4">
    <source>
        <dbReference type="Google" id="ProtNLM"/>
    </source>
</evidence>
<dbReference type="AlphaFoldDB" id="A0A2M6Z4F9"/>
<feature type="transmembrane region" description="Helical" evidence="1">
    <location>
        <begin position="86"/>
        <end position="111"/>
    </location>
</feature>
<keyword evidence="1" id="KW-1133">Transmembrane helix</keyword>
<evidence type="ECO:0000313" key="3">
    <source>
        <dbReference type="Proteomes" id="UP000228777"/>
    </source>
</evidence>
<evidence type="ECO:0000313" key="2">
    <source>
        <dbReference type="EMBL" id="PIU47276.1"/>
    </source>
</evidence>
<dbReference type="EMBL" id="PEWP01000006">
    <property type="protein sequence ID" value="PIU47276.1"/>
    <property type="molecule type" value="Genomic_DNA"/>
</dbReference>
<protein>
    <recommendedName>
        <fullName evidence="4">TrbC/VIRB2 family protein</fullName>
    </recommendedName>
</protein>
<keyword evidence="1" id="KW-0472">Membrane</keyword>
<dbReference type="InterPro" id="IPR043993">
    <property type="entry name" value="T4SS_pilin"/>
</dbReference>
<evidence type="ECO:0000256" key="1">
    <source>
        <dbReference type="SAM" id="Phobius"/>
    </source>
</evidence>
<comment type="caution">
    <text evidence="2">The sequence shown here is derived from an EMBL/GenBank/DDBJ whole genome shotgun (WGS) entry which is preliminary data.</text>
</comment>
<gene>
    <name evidence="2" type="ORF">COS93_00220</name>
</gene>
<dbReference type="Pfam" id="PF18895">
    <property type="entry name" value="T4SS_pilin"/>
    <property type="match status" value="1"/>
</dbReference>
<keyword evidence="1" id="KW-0812">Transmembrane</keyword>
<reference evidence="3" key="1">
    <citation type="submission" date="2017-09" db="EMBL/GenBank/DDBJ databases">
        <title>Depth-based differentiation of microbial function through sediment-hosted aquifers and enrichment of novel symbionts in the deep terrestrial subsurface.</title>
        <authorList>
            <person name="Probst A.J."/>
            <person name="Ladd B."/>
            <person name="Jarett J.K."/>
            <person name="Geller-Mcgrath D.E."/>
            <person name="Sieber C.M.K."/>
            <person name="Emerson J.B."/>
            <person name="Anantharaman K."/>
            <person name="Thomas B.C."/>
            <person name="Malmstrom R."/>
            <person name="Stieglmeier M."/>
            <person name="Klingl A."/>
            <person name="Woyke T."/>
            <person name="Ryan C.M."/>
            <person name="Banfield J.F."/>
        </authorList>
    </citation>
    <scope>NUCLEOTIDE SEQUENCE [LARGE SCALE GENOMIC DNA]</scope>
</reference>
<dbReference type="Proteomes" id="UP000228777">
    <property type="component" value="Unassembled WGS sequence"/>
</dbReference>
<sequence>MKMKKSLTILFFLFLLIILMTPGLTRADVKIESPIKYENIPDLINSIVNYIFWVGLALAPLMIVIGALMIMSSGGDPNKVTTGRNIIIYACIGLAIILFAKGIIAIIRGVLGVK</sequence>
<organism evidence="2 3">
    <name type="scientific">bacterium (Candidatus Gribaldobacteria) CG07_land_8_20_14_0_80_33_18</name>
    <dbReference type="NCBI Taxonomy" id="2014272"/>
    <lineage>
        <taxon>Bacteria</taxon>
        <taxon>Candidatus Gribaldobacteria</taxon>
    </lineage>
</organism>
<proteinExistence type="predicted"/>
<feature type="transmembrane region" description="Helical" evidence="1">
    <location>
        <begin position="51"/>
        <end position="74"/>
    </location>
</feature>